<evidence type="ECO:0000259" key="3">
    <source>
        <dbReference type="Pfam" id="PF00930"/>
    </source>
</evidence>
<dbReference type="Pfam" id="PF00930">
    <property type="entry name" value="DPPIV_N"/>
    <property type="match status" value="1"/>
</dbReference>
<dbReference type="SUPFAM" id="SSF82171">
    <property type="entry name" value="DPP6 N-terminal domain-like"/>
    <property type="match status" value="1"/>
</dbReference>
<accession>A0ABU7PKQ2</accession>
<dbReference type="PANTHER" id="PTHR11731">
    <property type="entry name" value="PROTEASE FAMILY S9B,C DIPEPTIDYL-PEPTIDASE IV-RELATED"/>
    <property type="match status" value="1"/>
</dbReference>
<organism evidence="4 5">
    <name type="scientific">Actinacidiphila polyblastidii</name>
    <dbReference type="NCBI Taxonomy" id="3110430"/>
    <lineage>
        <taxon>Bacteria</taxon>
        <taxon>Bacillati</taxon>
        <taxon>Actinomycetota</taxon>
        <taxon>Actinomycetes</taxon>
        <taxon>Kitasatosporales</taxon>
        <taxon>Streptomycetaceae</taxon>
        <taxon>Actinacidiphila</taxon>
    </lineage>
</organism>
<feature type="compositionally biased region" description="Basic and acidic residues" evidence="1">
    <location>
        <begin position="11"/>
        <end position="25"/>
    </location>
</feature>
<evidence type="ECO:0000256" key="1">
    <source>
        <dbReference type="SAM" id="MobiDB-lite"/>
    </source>
</evidence>
<dbReference type="InterPro" id="IPR029058">
    <property type="entry name" value="AB_hydrolase_fold"/>
</dbReference>
<proteinExistence type="predicted"/>
<comment type="caution">
    <text evidence="4">The sequence shown here is derived from an EMBL/GenBank/DDBJ whole genome shotgun (WGS) entry which is preliminary data.</text>
</comment>
<dbReference type="SUPFAM" id="SSF53474">
    <property type="entry name" value="alpha/beta-Hydrolases"/>
    <property type="match status" value="1"/>
</dbReference>
<protein>
    <submittedName>
        <fullName evidence="4">Prolyl oligopeptidase family serine peptidase</fullName>
    </submittedName>
</protein>
<feature type="domain" description="Peptidase S9 prolyl oligopeptidase catalytic" evidence="2">
    <location>
        <begin position="517"/>
        <end position="715"/>
    </location>
</feature>
<evidence type="ECO:0000259" key="2">
    <source>
        <dbReference type="Pfam" id="PF00326"/>
    </source>
</evidence>
<dbReference type="InterPro" id="IPR001375">
    <property type="entry name" value="Peptidase_S9_cat"/>
</dbReference>
<reference evidence="4 5" key="1">
    <citation type="submission" date="2023-12" db="EMBL/GenBank/DDBJ databases">
        <title>Streptomyces sp. V4-01.</title>
        <authorList>
            <person name="Somphong A."/>
            <person name="Phongsopitanun W."/>
        </authorList>
    </citation>
    <scope>NUCLEOTIDE SEQUENCE [LARGE SCALE GENOMIC DNA]</scope>
    <source>
        <strain evidence="4 5">V4-01</strain>
    </source>
</reference>
<keyword evidence="5" id="KW-1185">Reference proteome</keyword>
<gene>
    <name evidence="4" type="ORF">V2S66_31130</name>
</gene>
<feature type="domain" description="Dipeptidylpeptidase IV N-terminal" evidence="3">
    <location>
        <begin position="128"/>
        <end position="396"/>
    </location>
</feature>
<dbReference type="Gene3D" id="3.40.50.1820">
    <property type="entry name" value="alpha/beta hydrolase"/>
    <property type="match status" value="1"/>
</dbReference>
<dbReference type="EMBL" id="JAZEWV010000045">
    <property type="protein sequence ID" value="MEE4546404.1"/>
    <property type="molecule type" value="Genomic_DNA"/>
</dbReference>
<dbReference type="Gene3D" id="2.140.10.30">
    <property type="entry name" value="Dipeptidylpeptidase IV, N-terminal domain"/>
    <property type="match status" value="1"/>
</dbReference>
<dbReference type="RefSeq" id="WP_330800102.1">
    <property type="nucleotide sequence ID" value="NZ_JAZEWV010000045.1"/>
</dbReference>
<evidence type="ECO:0000313" key="5">
    <source>
        <dbReference type="Proteomes" id="UP001344658"/>
    </source>
</evidence>
<dbReference type="InterPro" id="IPR002469">
    <property type="entry name" value="Peptidase_S9B_N"/>
</dbReference>
<dbReference type="Proteomes" id="UP001344658">
    <property type="component" value="Unassembled WGS sequence"/>
</dbReference>
<name>A0ABU7PKQ2_9ACTN</name>
<feature type="region of interest" description="Disordered" evidence="1">
    <location>
        <begin position="1"/>
        <end position="30"/>
    </location>
</feature>
<dbReference type="PANTHER" id="PTHR11731:SF193">
    <property type="entry name" value="DIPEPTIDYL PEPTIDASE 9"/>
    <property type="match status" value="1"/>
</dbReference>
<evidence type="ECO:0000313" key="4">
    <source>
        <dbReference type="EMBL" id="MEE4546404.1"/>
    </source>
</evidence>
<dbReference type="InterPro" id="IPR050278">
    <property type="entry name" value="Serine_Prot_S9B/DPPIV"/>
</dbReference>
<dbReference type="Pfam" id="PF00326">
    <property type="entry name" value="Peptidase_S9"/>
    <property type="match status" value="1"/>
</dbReference>
<sequence length="719" mass="77297">MDKITSGTQDSPDRRDRPRSPDHRGFPRQFARTRRFALGVPRAFTLTPEGDGVLFLRTRGAEDPVSCLWRRDAGGERLLADPADLAGGAPAELPEAERVRRERAREHTSGIVGYATDAAVRLVVLTLDAALWTCDPGTGRTRRVPTAGPVVDPRPDPSGRRVAYVTAGALHVVELDSGADRTLAAPEGPEVTYGLAEHVAAESMGRRRGHWWAPDGERLLVARVDTSPVRRWWIADPADPARPPREVPYPAAGTANADVSLHVLGLDGARTAIDWDRTAYEYVTAAHWDAHGPLVGVQSRDQRTVRVLDCDPGSGATRVLHEQRDPAWVQLIPGTPVRTASGALVHTADEGDTRRLTVDGRPVTPEGLQIREVVGVEGESVLFVASDEPTEAHLWSYDPARRPVGAGGPLVRLSEGPGVHAGQRAGAGLLLASHTEGGQEFRFSSGGRSLPVANLAAEPLVRPRPVWLRAGERALRTALLLPSWYEPGVGPLPVLLAPYGGPAMQLAVRARSGPLCQAQWFAEEGFAVVVADGRGTPGRGPRWEKTVHGDTLTAPVEDQVRALHAAASHCPDLDLTRVAIRGWSFGGSLAAMAVLRRPDVFHAAVCGAGPSDQRLYDTHWRERFLGHPDEDPAAYERSSPISEAASLSRPLLLVHGLADDNVVAAHTLRMSAALLAAGRPHQVLPLSRVTHSPSDEVVVEGLMRHEVDFLRTALNAAAP</sequence>